<sequence>MTLSTIHLPIYSNQYDSHIRWFDVLTLCLLNSIKITFMKNKNGDLIFLKRRFIFI</sequence>
<reference evidence="2" key="2">
    <citation type="submission" date="2008-04" db="EMBL/GenBank/DDBJ databases">
        <title>Draft genome sequence of Providencia stuartii(ATCC 25827).</title>
        <authorList>
            <person name="Sudarsanam P."/>
            <person name="Ley R."/>
            <person name="Guruge J."/>
            <person name="Turnbaugh P.J."/>
            <person name="Mahowald M."/>
            <person name="Liep D."/>
            <person name="Gordon J."/>
        </authorList>
    </citation>
    <scope>NUCLEOTIDE SEQUENCE [LARGE SCALE GENOMIC DNA]</scope>
    <source>
        <strain evidence="2">ATCC 25827</strain>
    </source>
</reference>
<evidence type="ECO:0000313" key="2">
    <source>
        <dbReference type="Proteomes" id="UP000004506"/>
    </source>
</evidence>
<protein>
    <submittedName>
        <fullName evidence="1">Uncharacterized protein</fullName>
    </submittedName>
</protein>
<reference evidence="2" key="1">
    <citation type="submission" date="2008-04" db="EMBL/GenBank/DDBJ databases">
        <title>Draft genome sequence of Providencia stuartii (ATCC 25827).</title>
        <authorList>
            <person name="Sudarsanam P."/>
            <person name="Ley R."/>
            <person name="Guruge J."/>
            <person name="Turnbaugh P.J."/>
            <person name="Mahowald M."/>
            <person name="Liep D."/>
            <person name="Gordon J."/>
        </authorList>
    </citation>
    <scope>NUCLEOTIDE SEQUENCE [LARGE SCALE GENOMIC DNA]</scope>
    <source>
        <strain evidence="2">ATCC 25827</strain>
    </source>
</reference>
<gene>
    <name evidence="1" type="ORF">PROSTU_02073</name>
</gene>
<organism evidence="1 2">
    <name type="scientific">Providencia stuartii ATCC 25827</name>
    <dbReference type="NCBI Taxonomy" id="471874"/>
    <lineage>
        <taxon>Bacteria</taxon>
        <taxon>Pseudomonadati</taxon>
        <taxon>Pseudomonadota</taxon>
        <taxon>Gammaproteobacteria</taxon>
        <taxon>Enterobacterales</taxon>
        <taxon>Morganellaceae</taxon>
        <taxon>Providencia</taxon>
    </lineage>
</organism>
<dbReference type="AlphaFoldDB" id="A0AA87CQF8"/>
<name>A0AA87CQF8_PROST</name>
<comment type="caution">
    <text evidence="1">The sequence shown here is derived from an EMBL/GenBank/DDBJ whole genome shotgun (WGS) entry which is preliminary data.</text>
</comment>
<evidence type="ECO:0000313" key="1">
    <source>
        <dbReference type="EMBL" id="EDU58892.1"/>
    </source>
</evidence>
<reference evidence="1 2" key="3">
    <citation type="submission" date="2008-05" db="EMBL/GenBank/DDBJ databases">
        <authorList>
            <person name="Fulton L."/>
            <person name="Clifton S."/>
            <person name="Fulton B."/>
            <person name="Xu J."/>
            <person name="Minx P."/>
            <person name="Pepin K.H."/>
            <person name="Johnson M."/>
            <person name="Thiruvilangam P."/>
            <person name="Bhonagiri V."/>
            <person name="Nash W.E."/>
            <person name="Mardis E.R."/>
            <person name="Wilson R.K."/>
        </authorList>
    </citation>
    <scope>NUCLEOTIDE SEQUENCE [LARGE SCALE GENOMIC DNA]</scope>
    <source>
        <strain evidence="1 2">ATCC 25827</strain>
    </source>
</reference>
<accession>A0AA87CQF8</accession>
<proteinExistence type="predicted"/>
<dbReference type="EMBL" id="ABJD02000101">
    <property type="protein sequence ID" value="EDU58892.1"/>
    <property type="molecule type" value="Genomic_DNA"/>
</dbReference>
<dbReference type="Proteomes" id="UP000004506">
    <property type="component" value="Unassembled WGS sequence"/>
</dbReference>